<sequence length="96" mass="10390">MSTRGPAVPAFVWAHTKPSNLKETIEPLEKNLVLDTEAPQRGSRGTTNKPSTVSRATLIDTTVYCRQDGDKDSGVYTGVEDKQDTNTSPHSPSDTS</sequence>
<organism evidence="2">
    <name type="scientific">Sesamum angustifolium</name>
    <dbReference type="NCBI Taxonomy" id="2727405"/>
    <lineage>
        <taxon>Eukaryota</taxon>
        <taxon>Viridiplantae</taxon>
        <taxon>Streptophyta</taxon>
        <taxon>Embryophyta</taxon>
        <taxon>Tracheophyta</taxon>
        <taxon>Spermatophyta</taxon>
        <taxon>Magnoliopsida</taxon>
        <taxon>eudicotyledons</taxon>
        <taxon>Gunneridae</taxon>
        <taxon>Pentapetalae</taxon>
        <taxon>asterids</taxon>
        <taxon>lamiids</taxon>
        <taxon>Lamiales</taxon>
        <taxon>Pedaliaceae</taxon>
        <taxon>Sesamum</taxon>
    </lineage>
</organism>
<feature type="compositionally biased region" description="Polar residues" evidence="1">
    <location>
        <begin position="43"/>
        <end position="55"/>
    </location>
</feature>
<accession>A0AAW2LIJ5</accession>
<gene>
    <name evidence="2" type="ORF">Sangu_2041800</name>
</gene>
<dbReference type="AlphaFoldDB" id="A0AAW2LIJ5"/>
<evidence type="ECO:0000313" key="2">
    <source>
        <dbReference type="EMBL" id="KAL0318856.1"/>
    </source>
</evidence>
<reference evidence="2" key="2">
    <citation type="journal article" date="2024" name="Plant">
        <title>Genomic evolution and insights into agronomic trait innovations of Sesamum species.</title>
        <authorList>
            <person name="Miao H."/>
            <person name="Wang L."/>
            <person name="Qu L."/>
            <person name="Liu H."/>
            <person name="Sun Y."/>
            <person name="Le M."/>
            <person name="Wang Q."/>
            <person name="Wei S."/>
            <person name="Zheng Y."/>
            <person name="Lin W."/>
            <person name="Duan Y."/>
            <person name="Cao H."/>
            <person name="Xiong S."/>
            <person name="Wang X."/>
            <person name="Wei L."/>
            <person name="Li C."/>
            <person name="Ma Q."/>
            <person name="Ju M."/>
            <person name="Zhao R."/>
            <person name="Li G."/>
            <person name="Mu C."/>
            <person name="Tian Q."/>
            <person name="Mei H."/>
            <person name="Zhang T."/>
            <person name="Gao T."/>
            <person name="Zhang H."/>
        </authorList>
    </citation>
    <scope>NUCLEOTIDE SEQUENCE</scope>
    <source>
        <strain evidence="2">G01</strain>
    </source>
</reference>
<evidence type="ECO:0000256" key="1">
    <source>
        <dbReference type="SAM" id="MobiDB-lite"/>
    </source>
</evidence>
<protein>
    <submittedName>
        <fullName evidence="2">Uncharacterized protein</fullName>
    </submittedName>
</protein>
<reference evidence="2" key="1">
    <citation type="submission" date="2020-06" db="EMBL/GenBank/DDBJ databases">
        <authorList>
            <person name="Li T."/>
            <person name="Hu X."/>
            <person name="Zhang T."/>
            <person name="Song X."/>
            <person name="Zhang H."/>
            <person name="Dai N."/>
            <person name="Sheng W."/>
            <person name="Hou X."/>
            <person name="Wei L."/>
        </authorList>
    </citation>
    <scope>NUCLEOTIDE SEQUENCE</scope>
    <source>
        <strain evidence="2">G01</strain>
        <tissue evidence="2">Leaf</tissue>
    </source>
</reference>
<dbReference type="EMBL" id="JACGWK010000013">
    <property type="protein sequence ID" value="KAL0318856.1"/>
    <property type="molecule type" value="Genomic_DNA"/>
</dbReference>
<comment type="caution">
    <text evidence="2">The sequence shown here is derived from an EMBL/GenBank/DDBJ whole genome shotgun (WGS) entry which is preliminary data.</text>
</comment>
<feature type="region of interest" description="Disordered" evidence="1">
    <location>
        <begin position="34"/>
        <end position="96"/>
    </location>
</feature>
<feature type="compositionally biased region" description="Basic and acidic residues" evidence="1">
    <location>
        <begin position="67"/>
        <end position="84"/>
    </location>
</feature>
<feature type="compositionally biased region" description="Polar residues" evidence="1">
    <location>
        <begin position="85"/>
        <end position="96"/>
    </location>
</feature>
<proteinExistence type="predicted"/>
<name>A0AAW2LIJ5_9LAMI</name>